<reference evidence="4" key="1">
    <citation type="submission" date="2020-01" db="EMBL/GenBank/DDBJ databases">
        <authorList>
            <person name="Meier V. D."/>
            <person name="Meier V D."/>
        </authorList>
    </citation>
    <scope>NUCLEOTIDE SEQUENCE</scope>
    <source>
        <strain evidence="4">HLG_WM_MAG_05</strain>
    </source>
</reference>
<evidence type="ECO:0000313" key="4">
    <source>
        <dbReference type="EMBL" id="CAA6824288.1"/>
    </source>
</evidence>
<dbReference type="InterPro" id="IPR036457">
    <property type="entry name" value="PPM-type-like_dom_sf"/>
</dbReference>
<dbReference type="EMBL" id="CACVAU010000072">
    <property type="protein sequence ID" value="CAA6824288.1"/>
    <property type="molecule type" value="Genomic_DNA"/>
</dbReference>
<keyword evidence="1" id="KW-0378">Hydrolase</keyword>
<dbReference type="SMART" id="SM00331">
    <property type="entry name" value="PP2C_SIG"/>
    <property type="match status" value="1"/>
</dbReference>
<protein>
    <submittedName>
        <fullName evidence="4">Response regulator containing a CheY-like receiver domain and an HD-GYP domain</fullName>
    </submittedName>
</protein>
<evidence type="ECO:0000256" key="1">
    <source>
        <dbReference type="ARBA" id="ARBA00022801"/>
    </source>
</evidence>
<dbReference type="InterPro" id="IPR052016">
    <property type="entry name" value="Bact_Sigma-Reg"/>
</dbReference>
<name>A0A6S6U881_9BACT</name>
<dbReference type="Gene3D" id="3.60.40.10">
    <property type="entry name" value="PPM-type phosphatase domain"/>
    <property type="match status" value="1"/>
</dbReference>
<evidence type="ECO:0000259" key="3">
    <source>
        <dbReference type="SMART" id="SM00331"/>
    </source>
</evidence>
<organism evidence="4">
    <name type="scientific">uncultured Sulfurovum sp</name>
    <dbReference type="NCBI Taxonomy" id="269237"/>
    <lineage>
        <taxon>Bacteria</taxon>
        <taxon>Pseudomonadati</taxon>
        <taxon>Campylobacterota</taxon>
        <taxon>Epsilonproteobacteria</taxon>
        <taxon>Campylobacterales</taxon>
        <taxon>Sulfurovaceae</taxon>
        <taxon>Sulfurovum</taxon>
        <taxon>environmental samples</taxon>
    </lineage>
</organism>
<feature type="coiled-coil region" evidence="2">
    <location>
        <begin position="56"/>
        <end position="83"/>
    </location>
</feature>
<dbReference type="PANTHER" id="PTHR43156">
    <property type="entry name" value="STAGE II SPORULATION PROTEIN E-RELATED"/>
    <property type="match status" value="1"/>
</dbReference>
<dbReference type="AlphaFoldDB" id="A0A6S6U881"/>
<dbReference type="PANTHER" id="PTHR43156:SF9">
    <property type="entry name" value="HAMP DOMAIN-CONTAINING PROTEIN"/>
    <property type="match status" value="1"/>
</dbReference>
<evidence type="ECO:0000256" key="2">
    <source>
        <dbReference type="SAM" id="Coils"/>
    </source>
</evidence>
<proteinExistence type="predicted"/>
<sequence length="333" mass="38136">MISHSLLAGQLKKANIRTFKDINEENFKQLLNLVEQSYHHYEEDKNLHEKNAKLASSEFQELTKDLKNKVKEVEKTNDNIKNSIEYASLMQQAILPSSNNLKQFSADYFICWMPKDIVGGDIYLINTLDTDSVLIMVIDGAGHGVSGAFLTMLVKAIEEQIVAKIKDKSLRPSPALILEYFNLSIKIMLQQNKESKSNSGFDGGILYYNKKHNICKYAGAKTPLYIVNNGKLKIIKSDRKSVGYRRTDISQKYTEHEIIIKKETKLYITTDGMPDQEGNDNSRFGIERFKKFIVENQNISLSEQYQELQKLFKDFKGHTQQSDDITVVGLNFK</sequence>
<dbReference type="InterPro" id="IPR001932">
    <property type="entry name" value="PPM-type_phosphatase-like_dom"/>
</dbReference>
<feature type="domain" description="PPM-type phosphatase" evidence="3">
    <location>
        <begin position="105"/>
        <end position="332"/>
    </location>
</feature>
<dbReference type="Pfam" id="PF07228">
    <property type="entry name" value="SpoIIE"/>
    <property type="match status" value="1"/>
</dbReference>
<gene>
    <name evidence="4" type="ORF">HELGO_WM6224</name>
</gene>
<dbReference type="GO" id="GO:0016791">
    <property type="term" value="F:phosphatase activity"/>
    <property type="evidence" value="ECO:0007669"/>
    <property type="project" value="TreeGrafter"/>
</dbReference>
<accession>A0A6S6U881</accession>
<keyword evidence="2" id="KW-0175">Coiled coil</keyword>